<feature type="compositionally biased region" description="Polar residues" evidence="10">
    <location>
        <begin position="348"/>
        <end position="363"/>
    </location>
</feature>
<evidence type="ECO:0000256" key="9">
    <source>
        <dbReference type="SAM" id="Coils"/>
    </source>
</evidence>
<evidence type="ECO:0000256" key="5">
    <source>
        <dbReference type="ARBA" id="ARBA00022737"/>
    </source>
</evidence>
<dbReference type="SUPFAM" id="SSF55753">
    <property type="entry name" value="Actin depolymerizing proteins"/>
    <property type="match status" value="5"/>
</dbReference>
<comment type="subcellular location">
    <subcellularLocation>
        <location evidence="2">Cytoplasm</location>
        <location evidence="2">Cytoskeleton</location>
    </subcellularLocation>
    <subcellularLocation>
        <location evidence="1">Membrane</location>
        <topology evidence="1">Peripheral membrane protein</topology>
    </subcellularLocation>
</comment>
<feature type="compositionally biased region" description="Pro residues" evidence="10">
    <location>
        <begin position="476"/>
        <end position="508"/>
    </location>
</feature>
<keyword evidence="5" id="KW-0677">Repeat</keyword>
<dbReference type="PANTHER" id="PTHR11977">
    <property type="entry name" value="VILLIN"/>
    <property type="match status" value="1"/>
</dbReference>
<feature type="coiled-coil region" evidence="9">
    <location>
        <begin position="880"/>
        <end position="907"/>
    </location>
</feature>
<keyword evidence="4" id="KW-0963">Cytoplasm</keyword>
<reference evidence="12" key="1">
    <citation type="submission" date="2023-05" db="EMBL/GenBank/DDBJ databases">
        <title>High-quality long-read genome of Scophthalmus maximus.</title>
        <authorList>
            <person name="Lien S."/>
            <person name="Martinez P."/>
        </authorList>
    </citation>
    <scope>NUCLEOTIDE SEQUENCE [LARGE SCALE GENOMIC DNA]</scope>
</reference>
<dbReference type="CDD" id="cd11293">
    <property type="entry name" value="gelsolin_S4_like"/>
    <property type="match status" value="1"/>
</dbReference>
<dbReference type="Ensembl" id="ENSSMAT00000015149.2">
    <property type="protein sequence ID" value="ENSSMAP00000014956.2"/>
    <property type="gene ID" value="ENSSMAG00000009067.2"/>
</dbReference>
<keyword evidence="6" id="KW-0472">Membrane</keyword>
<dbReference type="InterPro" id="IPR036886">
    <property type="entry name" value="Villin_headpiece_dom_sf"/>
</dbReference>
<dbReference type="PANTHER" id="PTHR11977:SF136">
    <property type="entry name" value="LOW QUALITY PROTEIN: SUPERVILLIN"/>
    <property type="match status" value="1"/>
</dbReference>
<evidence type="ECO:0000256" key="2">
    <source>
        <dbReference type="ARBA" id="ARBA00004245"/>
    </source>
</evidence>
<organism evidence="12 13">
    <name type="scientific">Scophthalmus maximus</name>
    <name type="common">Turbot</name>
    <name type="synonym">Psetta maxima</name>
    <dbReference type="NCBI Taxonomy" id="52904"/>
    <lineage>
        <taxon>Eukaryota</taxon>
        <taxon>Metazoa</taxon>
        <taxon>Chordata</taxon>
        <taxon>Craniata</taxon>
        <taxon>Vertebrata</taxon>
        <taxon>Euteleostomi</taxon>
        <taxon>Actinopterygii</taxon>
        <taxon>Neopterygii</taxon>
        <taxon>Teleostei</taxon>
        <taxon>Neoteleostei</taxon>
        <taxon>Acanthomorphata</taxon>
        <taxon>Carangaria</taxon>
        <taxon>Pleuronectiformes</taxon>
        <taxon>Pleuronectoidei</taxon>
        <taxon>Scophthalmidae</taxon>
        <taxon>Scophthalmus</taxon>
    </lineage>
</organism>
<feature type="domain" description="HP" evidence="11">
    <location>
        <begin position="1661"/>
        <end position="1727"/>
    </location>
</feature>
<evidence type="ECO:0000313" key="12">
    <source>
        <dbReference type="Ensembl" id="ENSSMAP00000014956.2"/>
    </source>
</evidence>
<dbReference type="GeneTree" id="ENSGT00940000154653"/>
<evidence type="ECO:0000313" key="13">
    <source>
        <dbReference type="Proteomes" id="UP000694558"/>
    </source>
</evidence>
<dbReference type="Proteomes" id="UP000694558">
    <property type="component" value="Chromosome 7"/>
</dbReference>
<dbReference type="GO" id="GO:0016020">
    <property type="term" value="C:membrane"/>
    <property type="evidence" value="ECO:0007669"/>
    <property type="project" value="UniProtKB-SubCell"/>
</dbReference>
<proteinExistence type="inferred from homology"/>
<feature type="compositionally biased region" description="Basic and acidic residues" evidence="10">
    <location>
        <begin position="195"/>
        <end position="216"/>
    </location>
</feature>
<name>A0A8D3AA33_SCOMX</name>
<dbReference type="InterPro" id="IPR029006">
    <property type="entry name" value="ADF-H/Gelsolin-like_dom_sf"/>
</dbReference>
<dbReference type="InterPro" id="IPR003128">
    <property type="entry name" value="Villin_headpiece"/>
</dbReference>
<dbReference type="GO" id="GO:0005737">
    <property type="term" value="C:cytoplasm"/>
    <property type="evidence" value="ECO:0007669"/>
    <property type="project" value="TreeGrafter"/>
</dbReference>
<dbReference type="Pfam" id="PF00626">
    <property type="entry name" value="Gelsolin"/>
    <property type="match status" value="1"/>
</dbReference>
<feature type="compositionally biased region" description="Basic and acidic residues" evidence="10">
    <location>
        <begin position="139"/>
        <end position="157"/>
    </location>
</feature>
<dbReference type="GO" id="GO:0051014">
    <property type="term" value="P:actin filament severing"/>
    <property type="evidence" value="ECO:0007669"/>
    <property type="project" value="TreeGrafter"/>
</dbReference>
<evidence type="ECO:0000256" key="1">
    <source>
        <dbReference type="ARBA" id="ARBA00004170"/>
    </source>
</evidence>
<feature type="region of interest" description="Disordered" evidence="10">
    <location>
        <begin position="121"/>
        <end position="233"/>
    </location>
</feature>
<dbReference type="Pfam" id="PF02209">
    <property type="entry name" value="VHP"/>
    <property type="match status" value="1"/>
</dbReference>
<evidence type="ECO:0000256" key="7">
    <source>
        <dbReference type="ARBA" id="ARBA00023203"/>
    </source>
</evidence>
<feature type="compositionally biased region" description="Basic and acidic residues" evidence="10">
    <location>
        <begin position="365"/>
        <end position="374"/>
    </location>
</feature>
<dbReference type="Gene3D" id="1.10.950.10">
    <property type="entry name" value="Villin headpiece domain"/>
    <property type="match status" value="1"/>
</dbReference>
<feature type="region of interest" description="Disordered" evidence="10">
    <location>
        <begin position="679"/>
        <end position="707"/>
    </location>
</feature>
<evidence type="ECO:0000259" key="11">
    <source>
        <dbReference type="PROSITE" id="PS51089"/>
    </source>
</evidence>
<accession>A0A8D3AA33</accession>
<feature type="region of interest" description="Disordered" evidence="10">
    <location>
        <begin position="307"/>
        <end position="399"/>
    </location>
</feature>
<evidence type="ECO:0000256" key="6">
    <source>
        <dbReference type="ARBA" id="ARBA00023136"/>
    </source>
</evidence>
<keyword evidence="8" id="KW-0206">Cytoskeleton</keyword>
<feature type="compositionally biased region" description="Low complexity" evidence="10">
    <location>
        <begin position="447"/>
        <end position="458"/>
    </location>
</feature>
<evidence type="ECO:0000256" key="3">
    <source>
        <dbReference type="ARBA" id="ARBA00008418"/>
    </source>
</evidence>
<dbReference type="CDD" id="cd11280">
    <property type="entry name" value="gelsolin_like"/>
    <property type="match status" value="1"/>
</dbReference>
<dbReference type="SMART" id="SM00262">
    <property type="entry name" value="GEL"/>
    <property type="match status" value="5"/>
</dbReference>
<feature type="compositionally biased region" description="Basic and acidic residues" evidence="10">
    <location>
        <begin position="324"/>
        <end position="337"/>
    </location>
</feature>
<dbReference type="SMART" id="SM00153">
    <property type="entry name" value="VHP"/>
    <property type="match status" value="1"/>
</dbReference>
<dbReference type="GO" id="GO:0008154">
    <property type="term" value="P:actin polymerization or depolymerization"/>
    <property type="evidence" value="ECO:0007669"/>
    <property type="project" value="TreeGrafter"/>
</dbReference>
<evidence type="ECO:0000256" key="10">
    <source>
        <dbReference type="SAM" id="MobiDB-lite"/>
    </source>
</evidence>
<dbReference type="InterPro" id="IPR007123">
    <property type="entry name" value="Gelsolin-like_dom"/>
</dbReference>
<dbReference type="FunFam" id="1.10.950.10:FF:000003">
    <property type="entry name" value="supervillin isoform X2"/>
    <property type="match status" value="1"/>
</dbReference>
<comment type="similarity">
    <text evidence="3">Belongs to the villin/gelsolin family.</text>
</comment>
<dbReference type="GO" id="GO:0015629">
    <property type="term" value="C:actin cytoskeleton"/>
    <property type="evidence" value="ECO:0007669"/>
    <property type="project" value="TreeGrafter"/>
</dbReference>
<dbReference type="CDD" id="cd11288">
    <property type="entry name" value="gelsolin_S5_like"/>
    <property type="match status" value="1"/>
</dbReference>
<dbReference type="CDD" id="cd11289">
    <property type="entry name" value="gelsolin_S2_like"/>
    <property type="match status" value="1"/>
</dbReference>
<evidence type="ECO:0000256" key="8">
    <source>
        <dbReference type="ARBA" id="ARBA00023212"/>
    </source>
</evidence>
<dbReference type="Gene3D" id="3.40.20.10">
    <property type="entry name" value="Severin"/>
    <property type="match status" value="5"/>
</dbReference>
<dbReference type="PROSITE" id="PS51089">
    <property type="entry name" value="HP"/>
    <property type="match status" value="1"/>
</dbReference>
<dbReference type="GO" id="GO:0051015">
    <property type="term" value="F:actin filament binding"/>
    <property type="evidence" value="ECO:0007669"/>
    <property type="project" value="InterPro"/>
</dbReference>
<protein>
    <recommendedName>
        <fullName evidence="11">HP domain-containing protein</fullName>
    </recommendedName>
</protein>
<feature type="compositionally biased region" description="Polar residues" evidence="10">
    <location>
        <begin position="436"/>
        <end position="446"/>
    </location>
</feature>
<dbReference type="GO" id="GO:0005546">
    <property type="term" value="F:phosphatidylinositol-4,5-bisphosphate binding"/>
    <property type="evidence" value="ECO:0007669"/>
    <property type="project" value="TreeGrafter"/>
</dbReference>
<dbReference type="GO" id="GO:0051016">
    <property type="term" value="P:barbed-end actin filament capping"/>
    <property type="evidence" value="ECO:0007669"/>
    <property type="project" value="TreeGrafter"/>
</dbReference>
<feature type="compositionally biased region" description="Acidic residues" evidence="10">
    <location>
        <begin position="381"/>
        <end position="396"/>
    </location>
</feature>
<keyword evidence="9" id="KW-0175">Coiled coil</keyword>
<feature type="compositionally biased region" description="Polar residues" evidence="10">
    <location>
        <begin position="459"/>
        <end position="475"/>
    </location>
</feature>
<dbReference type="SUPFAM" id="SSF47050">
    <property type="entry name" value="VHP, Villin headpiece domain"/>
    <property type="match status" value="1"/>
</dbReference>
<evidence type="ECO:0000256" key="4">
    <source>
        <dbReference type="ARBA" id="ARBA00022490"/>
    </source>
</evidence>
<keyword evidence="7" id="KW-0009">Actin-binding</keyword>
<dbReference type="InterPro" id="IPR007122">
    <property type="entry name" value="Villin/Gelsolin"/>
</dbReference>
<feature type="region of interest" description="Disordered" evidence="10">
    <location>
        <begin position="413"/>
        <end position="605"/>
    </location>
</feature>
<sequence>MKTFKNIQLNTRRLEGIETDAPPALVPGGLVANRMLEEDQPRYTRASDPCEPCVMGKHGTTSPSSASGDAQRPRPCMVFYWASILLSSKAERIARYKAERRRQLSERYGILLDQEADIDFTPRHRSRRDPETPGRQTTARRDKDRHESEEPEQEPRLPYRSGVGKVYMRTHPDPAPANTSSPAHTQQAPPPTQERPSRHSERERAMNMENYRRGGTQERVTASRSRTQEHHPIAAVPNSPRTARRASLPSTRYGISPGDLFIEQQAQSILNRQGSYHITKSFSVDEEKLDDRAKMSVAAKRSLFRELERTSDGSIPKPRSRNAAVERRLRRVQDRSHTQPVTNKEVVNASSIQASSQPGSAVQEQAKDADERRKPAQALGPEEEDGQEEPFLDEPDLSTLSLAEKMALFNRMAQTTGKTAEGALRGDTRQRRANARFQTQPITQGEVQQVQKPPVAKVSSRTVCHVSSSQTVIQSPPTPRKPFAPPPQQPPPTQPKPPSLIQPPPTHPKPLAQSPQTQPRPQGFVQPLPKPYPQTAPQPPPKPQVPPQTPPKPQSLPKALVKSQSLPLPLDPGEDYSRHSVHSGDLLSPTESGDRLCDGMSSKQMSIRERVALLKKSGEEDWRNRINKKQEVVKVASAEQQAQLWEQTEQTCQKKEEGVVVQDYSAVSVSEQLWVRPVGSRTTPAPRNTRSERGHVGPVSSQSGEEIEAQMTIEERKQMISTREDAWRTRGRGAANDSTQYTVAARMVKKGQCADLEIRNQRVISSRPEMESDKKLDKLENFLGRLNSKVAGLQETTITVTEKAVKEVMKLDDEIFSKFYRRVAEFPRLPTRIEISEDFDSIFGSQGPRLPSAMVQHKRSVRPSRNVQSSRNPVKMLAAREDIRHEYTEQRLNVAQLESKRMKAEKMNKTSEYSEAALAGLASKENFGSVSLRSVNISEQMSNNSAMPYKNLMLMQIKGRRHVQTRLVEPRASSLNSGDCFLLVTPERCFVWIGEFSNVIERAKAIDMATFIQTKKDMGCRANQVQTVEEGVDPQAPDHQHFWTILGGQMAYQPAGPPEEDEQFENAIVETNCIFRLLDDKLVPDDDEWGKVPHNSLLASKEVLVFDFGSEVYVWHGKEVTLAQRKVAFQLAKHLWNGTFDYTCCDVNPLDPSGCNALIPRKGQGRPDWAIFGRLTEHNETILFKEKFVDWTEAKAPTPKEGGDLVPELKEAPGRECRPYDATLMLPALQSSVATILDGVNVGRGYGPVETEDRMRTQELGTASVDVWHILEFDYSRLPRQSIGQFHEGDAYVVKWKYVVSTSVGRRQNPEARSTGPGKEKCCYFFWQGRHSTVSEKGTSALMTVELDEERGAQVQVQQGKEPPCFLQCFNGGMIIHAGKREEEEENTQSEWRLYCVRGEAPVEGHLLEVACHCSSLRSRASMILLNINRAIIYLWHGCKTQLHTRGVGNTAALKIKEQCPLEAGLHSSSKVSIHECDEGAEPPGFWEALGRKDRKAYDCMLQDTGKFNFTPRLFQLSSTSGEFVASEFFHLSRAADLVSSLPFLQEDLYNAAQPALFLVDNFHEVYLWQGWWPQDSECTGSARIRWDADRKCAMETVLQYCREKNEKKPQKSYLIHAGLEPLTFTNMFPSWEHREDVAEITEGEAEVCNQIILVEDVLARLSQNTFPLAQLRARPLPEGVDPLRLELYLSDRDFEVSARALDMQRGEYERLPGWKQVNLKKAKGLF</sequence>
<feature type="compositionally biased region" description="Pro residues" evidence="10">
    <location>
        <begin position="528"/>
        <end position="554"/>
    </location>
</feature>
<reference evidence="12" key="2">
    <citation type="submission" date="2025-08" db="UniProtKB">
        <authorList>
            <consortium name="Ensembl"/>
        </authorList>
    </citation>
    <scope>IDENTIFICATION</scope>
</reference>